<reference evidence="1" key="1">
    <citation type="submission" date="2021-07" db="EMBL/GenBank/DDBJ databases">
        <title>Candidatus Kaistella beijingensis sp. nov. isolated from a municipal wastewater treatment plant is involved in sludge foaming.</title>
        <authorList>
            <person name="Song Y."/>
            <person name="Liu S.-J."/>
        </authorList>
    </citation>
    <scope>NUCLEOTIDE SEQUENCE</scope>
    <source>
        <strain evidence="1">DSM 43998</strain>
    </source>
</reference>
<sequence length="137" mass="14591">MSGEFGDTSVAAAMLREPRLHRPDVTLVDLRDYFDDPHVHVALIVDDRGRLLTAIERADLTDLPASSGPAADLGRLAGRTVAPEADVVATRARMLVEQRRRLAVVDGSGALLGLLALKRTGRGFCSDADVAARHPGA</sequence>
<dbReference type="InterPro" id="IPR046342">
    <property type="entry name" value="CBS_dom_sf"/>
</dbReference>
<dbReference type="Proteomes" id="UP000887023">
    <property type="component" value="Chromosome"/>
</dbReference>
<proteinExistence type="predicted"/>
<dbReference type="SUPFAM" id="SSF54631">
    <property type="entry name" value="CBS-domain pair"/>
    <property type="match status" value="1"/>
</dbReference>
<name>A0ABX8SAV7_9ACTN</name>
<keyword evidence="2" id="KW-1185">Reference proteome</keyword>
<dbReference type="RefSeq" id="WP_066466720.1">
    <property type="nucleotide sequence ID" value="NZ_CBCRUZ010000003.1"/>
</dbReference>
<dbReference type="EMBL" id="CP079105">
    <property type="protein sequence ID" value="QXQ14451.1"/>
    <property type="molecule type" value="Genomic_DNA"/>
</dbReference>
<gene>
    <name evidence="1" type="ORF">KV203_03270</name>
</gene>
<protein>
    <submittedName>
        <fullName evidence="1">CBS domain-containing protein</fullName>
    </submittedName>
</protein>
<organism evidence="1 2">
    <name type="scientific">Skermania pinensis</name>
    <dbReference type="NCBI Taxonomy" id="39122"/>
    <lineage>
        <taxon>Bacteria</taxon>
        <taxon>Bacillati</taxon>
        <taxon>Actinomycetota</taxon>
        <taxon>Actinomycetes</taxon>
        <taxon>Mycobacteriales</taxon>
        <taxon>Gordoniaceae</taxon>
        <taxon>Skermania</taxon>
    </lineage>
</organism>
<evidence type="ECO:0000313" key="1">
    <source>
        <dbReference type="EMBL" id="QXQ14451.1"/>
    </source>
</evidence>
<dbReference type="Gene3D" id="3.10.580.10">
    <property type="entry name" value="CBS-domain"/>
    <property type="match status" value="1"/>
</dbReference>
<accession>A0ABX8SAV7</accession>
<evidence type="ECO:0000313" key="2">
    <source>
        <dbReference type="Proteomes" id="UP000887023"/>
    </source>
</evidence>